<dbReference type="GO" id="GO:0047631">
    <property type="term" value="F:ADP-ribose diphosphatase activity"/>
    <property type="evidence" value="ECO:0007669"/>
    <property type="project" value="UniProtKB-EC"/>
</dbReference>
<sequence>MSTKLYKNPIPTVDAIIQRESEILLIKRKKDPFKDMLALPGGFVNEYEKVEEAIVREVREETTLEIKLVEILGVYSDPKRDPRKHILTVVFVGETVNKNAKAVAADDAAAISWLDLEFIDNHSFAFDHRKIINDYMKWRISHSTFWSSKN</sequence>
<evidence type="ECO:0000259" key="2">
    <source>
        <dbReference type="PROSITE" id="PS51462"/>
    </source>
</evidence>
<evidence type="ECO:0000256" key="1">
    <source>
        <dbReference type="ARBA" id="ARBA00022801"/>
    </source>
</evidence>
<dbReference type="Gene3D" id="3.90.79.10">
    <property type="entry name" value="Nucleoside Triphosphate Pyrophosphohydrolase"/>
    <property type="match status" value="1"/>
</dbReference>
<dbReference type="Proteomes" id="UP000294299">
    <property type="component" value="Chromosome NFRAN"/>
</dbReference>
<dbReference type="PANTHER" id="PTHR43736:SF1">
    <property type="entry name" value="DIHYDRONEOPTERIN TRIPHOSPHATE DIPHOSPHATASE"/>
    <property type="match status" value="1"/>
</dbReference>
<protein>
    <submittedName>
        <fullName evidence="3">ADP-ribose pyrophosphatase</fullName>
        <ecNumber evidence="3">3.6.1.13</ecNumber>
    </submittedName>
</protein>
<dbReference type="InterPro" id="IPR015797">
    <property type="entry name" value="NUDIX_hydrolase-like_dom_sf"/>
</dbReference>
<dbReference type="AlphaFoldDB" id="A0A484I8E9"/>
<dbReference type="PROSITE" id="PS51462">
    <property type="entry name" value="NUDIX"/>
    <property type="match status" value="1"/>
</dbReference>
<accession>A0A484I8E9</accession>
<dbReference type="PROSITE" id="PS00893">
    <property type="entry name" value="NUDIX_BOX"/>
    <property type="match status" value="1"/>
</dbReference>
<keyword evidence="4" id="KW-1185">Reference proteome</keyword>
<dbReference type="EC" id="3.6.1.13" evidence="3"/>
<name>A0A484I8E9_9ARCH</name>
<dbReference type="PANTHER" id="PTHR43736">
    <property type="entry name" value="ADP-RIBOSE PYROPHOSPHATASE"/>
    <property type="match status" value="1"/>
</dbReference>
<reference evidence="3 4" key="1">
    <citation type="submission" date="2019-02" db="EMBL/GenBank/DDBJ databases">
        <authorList>
            <person name="Lehtovirta-Morley E L."/>
        </authorList>
    </citation>
    <scope>NUCLEOTIDE SEQUENCE [LARGE SCALE GENOMIC DNA]</scope>
    <source>
        <strain evidence="3">NFRAN1</strain>
    </source>
</reference>
<dbReference type="InterPro" id="IPR000086">
    <property type="entry name" value="NUDIX_hydrolase_dom"/>
</dbReference>
<feature type="domain" description="Nudix hydrolase" evidence="2">
    <location>
        <begin position="8"/>
        <end position="140"/>
    </location>
</feature>
<organism evidence="3 4">
    <name type="scientific">Candidatus Nitrosocosmicus franklandianus</name>
    <dbReference type="NCBI Taxonomy" id="1798806"/>
    <lineage>
        <taxon>Archaea</taxon>
        <taxon>Nitrososphaerota</taxon>
        <taxon>Nitrososphaeria</taxon>
        <taxon>Nitrososphaerales</taxon>
        <taxon>Nitrososphaeraceae</taxon>
        <taxon>Candidatus Nitrosocosmicus</taxon>
    </lineage>
</organism>
<dbReference type="CDD" id="cd18873">
    <property type="entry name" value="NUDIX_NadM_like"/>
    <property type="match status" value="1"/>
</dbReference>
<dbReference type="InterPro" id="IPR020084">
    <property type="entry name" value="NUDIX_hydrolase_CS"/>
</dbReference>
<keyword evidence="1 3" id="KW-0378">Hydrolase</keyword>
<dbReference type="EMBL" id="LR216287">
    <property type="protein sequence ID" value="VFJ13376.1"/>
    <property type="molecule type" value="Genomic_DNA"/>
</dbReference>
<evidence type="ECO:0000313" key="3">
    <source>
        <dbReference type="EMBL" id="VFJ13376.1"/>
    </source>
</evidence>
<proteinExistence type="predicted"/>
<dbReference type="RefSeq" id="WP_134483266.1">
    <property type="nucleotide sequence ID" value="NZ_LR216287.1"/>
</dbReference>
<gene>
    <name evidence="3" type="primary">nudF</name>
    <name evidence="3" type="ORF">NFRAN_1054</name>
</gene>
<evidence type="ECO:0000313" key="4">
    <source>
        <dbReference type="Proteomes" id="UP000294299"/>
    </source>
</evidence>
<dbReference type="SUPFAM" id="SSF55811">
    <property type="entry name" value="Nudix"/>
    <property type="match status" value="1"/>
</dbReference>
<dbReference type="Pfam" id="PF00293">
    <property type="entry name" value="NUDIX"/>
    <property type="match status" value="1"/>
</dbReference>
<dbReference type="KEGG" id="nfn:NFRAN_1054"/>
<dbReference type="GeneID" id="39420495"/>